<dbReference type="InterPro" id="IPR050570">
    <property type="entry name" value="Cell_wall_metabolism_enzyme"/>
</dbReference>
<evidence type="ECO:0000256" key="2">
    <source>
        <dbReference type="SAM" id="Phobius"/>
    </source>
</evidence>
<dbReference type="InterPro" id="IPR016047">
    <property type="entry name" value="M23ase_b-sheet_dom"/>
</dbReference>
<accession>A0A1G5JH57</accession>
<dbReference type="EMBL" id="FMUS01000019">
    <property type="protein sequence ID" value="SCY87251.1"/>
    <property type="molecule type" value="Genomic_DNA"/>
</dbReference>
<evidence type="ECO:0000313" key="4">
    <source>
        <dbReference type="EMBL" id="SCY87251.1"/>
    </source>
</evidence>
<dbReference type="InterPro" id="IPR011055">
    <property type="entry name" value="Dup_hybrid_motif"/>
</dbReference>
<protein>
    <submittedName>
        <fullName evidence="4">Peptidase family M23</fullName>
    </submittedName>
</protein>
<dbReference type="Pfam" id="PF01551">
    <property type="entry name" value="Peptidase_M23"/>
    <property type="match status" value="1"/>
</dbReference>
<sequence length="277" mass="30813">MSDKNHNNDNKRPKKSLYNILDKEGFYIILFLCVCIVAVTAIWVSNQEPDYILTEDMPRFEEQPDITLVEEGEDTNLDEPSESAMLPNTQTTSEIGNNQQSLSETGQAIGQSQSLQTDEANTDMEDDTEDAMIVSSEQRANMIMPVIGRKGLPFADDRLVFHQTLEQWSTHKGIDIHAEEGSPVRAALEGEVIEVINDTIMGITITLQHNEDLLTRYCNLSTDAMVKVGVTVEKGQIISGVGRTASTKSVEGPLLHFQVIENGNNVDPQNYLPKFNN</sequence>
<feature type="transmembrane region" description="Helical" evidence="2">
    <location>
        <begin position="25"/>
        <end position="44"/>
    </location>
</feature>
<keyword evidence="2" id="KW-0812">Transmembrane</keyword>
<dbReference type="CDD" id="cd12797">
    <property type="entry name" value="M23_peptidase"/>
    <property type="match status" value="1"/>
</dbReference>
<gene>
    <name evidence="4" type="ORF">SAMN03080606_02838</name>
</gene>
<proteinExistence type="predicted"/>
<dbReference type="Proteomes" id="UP000198636">
    <property type="component" value="Unassembled WGS sequence"/>
</dbReference>
<organism evidence="4 5">
    <name type="scientific">Alkaliphilus peptidifermentans DSM 18978</name>
    <dbReference type="NCBI Taxonomy" id="1120976"/>
    <lineage>
        <taxon>Bacteria</taxon>
        <taxon>Bacillati</taxon>
        <taxon>Bacillota</taxon>
        <taxon>Clostridia</taxon>
        <taxon>Peptostreptococcales</taxon>
        <taxon>Natronincolaceae</taxon>
        <taxon>Alkaliphilus</taxon>
    </lineage>
</organism>
<feature type="domain" description="M23ase beta-sheet core" evidence="3">
    <location>
        <begin position="170"/>
        <end position="268"/>
    </location>
</feature>
<dbReference type="RefSeq" id="WP_176759034.1">
    <property type="nucleotide sequence ID" value="NZ_FMUS01000019.1"/>
</dbReference>
<dbReference type="Gene3D" id="2.70.70.10">
    <property type="entry name" value="Glucose Permease (Domain IIA)"/>
    <property type="match status" value="1"/>
</dbReference>
<dbReference type="AlphaFoldDB" id="A0A1G5JH57"/>
<name>A0A1G5JH57_9FIRM</name>
<evidence type="ECO:0000259" key="3">
    <source>
        <dbReference type="Pfam" id="PF01551"/>
    </source>
</evidence>
<evidence type="ECO:0000313" key="5">
    <source>
        <dbReference type="Proteomes" id="UP000198636"/>
    </source>
</evidence>
<feature type="compositionally biased region" description="Polar residues" evidence="1">
    <location>
        <begin position="86"/>
        <end position="116"/>
    </location>
</feature>
<dbReference type="PANTHER" id="PTHR21666">
    <property type="entry name" value="PEPTIDASE-RELATED"/>
    <property type="match status" value="1"/>
</dbReference>
<feature type="region of interest" description="Disordered" evidence="1">
    <location>
        <begin position="76"/>
        <end position="116"/>
    </location>
</feature>
<dbReference type="GO" id="GO:0004222">
    <property type="term" value="F:metalloendopeptidase activity"/>
    <property type="evidence" value="ECO:0007669"/>
    <property type="project" value="TreeGrafter"/>
</dbReference>
<dbReference type="SUPFAM" id="SSF51261">
    <property type="entry name" value="Duplicated hybrid motif"/>
    <property type="match status" value="1"/>
</dbReference>
<evidence type="ECO:0000256" key="1">
    <source>
        <dbReference type="SAM" id="MobiDB-lite"/>
    </source>
</evidence>
<keyword evidence="5" id="KW-1185">Reference proteome</keyword>
<keyword evidence="2" id="KW-0472">Membrane</keyword>
<keyword evidence="2" id="KW-1133">Transmembrane helix</keyword>
<reference evidence="4 5" key="1">
    <citation type="submission" date="2016-10" db="EMBL/GenBank/DDBJ databases">
        <authorList>
            <person name="de Groot N.N."/>
        </authorList>
    </citation>
    <scope>NUCLEOTIDE SEQUENCE [LARGE SCALE GENOMIC DNA]</scope>
    <source>
        <strain evidence="4 5">DSM 18978</strain>
    </source>
</reference>
<dbReference type="PANTHER" id="PTHR21666:SF270">
    <property type="entry name" value="MUREIN HYDROLASE ACTIVATOR ENVC"/>
    <property type="match status" value="1"/>
</dbReference>
<dbReference type="STRING" id="1120976.SAMN03080606_02838"/>